<keyword evidence="4 10" id="KW-0418">Kinase</keyword>
<evidence type="ECO:0000256" key="3">
    <source>
        <dbReference type="ARBA" id="ARBA00022741"/>
    </source>
</evidence>
<protein>
    <submittedName>
        <fullName evidence="10">Four-carbon acid sugar kinase family protein</fullName>
    </submittedName>
</protein>
<evidence type="ECO:0000259" key="9">
    <source>
        <dbReference type="Pfam" id="PF17042"/>
    </source>
</evidence>
<evidence type="ECO:0000256" key="6">
    <source>
        <dbReference type="ARBA" id="ARBA00023277"/>
    </source>
</evidence>
<dbReference type="Gene3D" id="3.40.50.10840">
    <property type="entry name" value="Putative sugar-binding, N-terminal domain"/>
    <property type="match status" value="1"/>
</dbReference>
<feature type="region of interest" description="Disordered" evidence="7">
    <location>
        <begin position="1"/>
        <end position="33"/>
    </location>
</feature>
<dbReference type="Gene3D" id="3.40.980.20">
    <property type="entry name" value="Four-carbon acid sugar kinase, nucleotide binding domain"/>
    <property type="match status" value="1"/>
</dbReference>
<dbReference type="Pfam" id="PF07005">
    <property type="entry name" value="SBD_N"/>
    <property type="match status" value="1"/>
</dbReference>
<keyword evidence="6" id="KW-0119">Carbohydrate metabolism</keyword>
<dbReference type="SUPFAM" id="SSF142764">
    <property type="entry name" value="YgbK-like"/>
    <property type="match status" value="1"/>
</dbReference>
<evidence type="ECO:0000256" key="2">
    <source>
        <dbReference type="ARBA" id="ARBA00022679"/>
    </source>
</evidence>
<evidence type="ECO:0000313" key="11">
    <source>
        <dbReference type="Proteomes" id="UP001500653"/>
    </source>
</evidence>
<dbReference type="InterPro" id="IPR037051">
    <property type="entry name" value="4-carb_acid_sugar_kinase_N_sf"/>
</dbReference>
<evidence type="ECO:0000256" key="5">
    <source>
        <dbReference type="ARBA" id="ARBA00022840"/>
    </source>
</evidence>
<evidence type="ECO:0000256" key="4">
    <source>
        <dbReference type="ARBA" id="ARBA00022777"/>
    </source>
</evidence>
<keyword evidence="3" id="KW-0547">Nucleotide-binding</keyword>
<feature type="domain" description="Four-carbon acid sugar kinase N-terminal" evidence="8">
    <location>
        <begin position="37"/>
        <end position="243"/>
    </location>
</feature>
<comment type="caution">
    <text evidence="10">The sequence shown here is derived from an EMBL/GenBank/DDBJ whole genome shotgun (WGS) entry which is preliminary data.</text>
</comment>
<evidence type="ECO:0000313" key="10">
    <source>
        <dbReference type="EMBL" id="GAA1247819.1"/>
    </source>
</evidence>
<evidence type="ECO:0000259" key="8">
    <source>
        <dbReference type="Pfam" id="PF07005"/>
    </source>
</evidence>
<sequence>MTIPGSMERGGTERGSTGPGRAGTGRAPRDHGPCDVVIVADDVTGAGDTAVQFAESGWTAELRLQPGTSDAQVIAVSSDSRACTAGEAATRVRRAAAGTRGTRLFKKIDSTVRGPIRAEVDALLEELGQDAVAVVCPAFPGVGRTVVDGTVLVDDVPVSDTPVGRDPVTPVTESHLPTLLGAAQVRLDPAGGPAEWAAHLREAGRVVTTDATTDADLDRIARAVDALGEHGLPVGAAGLAGALARRWHPAVPAPAPTVDPAPAGADGTVLVVVTSLHAAARTQVQVLVDDGAAHHEPTPGQLLDDDAWHALLATLSGGPVDGTATPRPRTTVLSAPERGGTDVPPDLVARRLADAAAELVRTDSPAGLVVTGGDGARALLDGLGSSGIRLDATGTGAGSGVATGTVVGGWAEGLPIATKAGGFGESDVLITAAQAVRRRRSDR</sequence>
<keyword evidence="5" id="KW-0067">ATP-binding</keyword>
<reference evidence="10 11" key="1">
    <citation type="journal article" date="2019" name="Int. J. Syst. Evol. Microbiol.">
        <title>The Global Catalogue of Microorganisms (GCM) 10K type strain sequencing project: providing services to taxonomists for standard genome sequencing and annotation.</title>
        <authorList>
            <consortium name="The Broad Institute Genomics Platform"/>
            <consortium name="The Broad Institute Genome Sequencing Center for Infectious Disease"/>
            <person name="Wu L."/>
            <person name="Ma J."/>
        </authorList>
    </citation>
    <scope>NUCLEOTIDE SEQUENCE [LARGE SCALE GENOMIC DNA]</scope>
    <source>
        <strain evidence="10 11">JCM 13023</strain>
    </source>
</reference>
<proteinExistence type="inferred from homology"/>
<dbReference type="EMBL" id="BAAALN010000016">
    <property type="protein sequence ID" value="GAA1247819.1"/>
    <property type="molecule type" value="Genomic_DNA"/>
</dbReference>
<organism evidence="10 11">
    <name type="scientific">Prauserella halophila</name>
    <dbReference type="NCBI Taxonomy" id="185641"/>
    <lineage>
        <taxon>Bacteria</taxon>
        <taxon>Bacillati</taxon>
        <taxon>Actinomycetota</taxon>
        <taxon>Actinomycetes</taxon>
        <taxon>Pseudonocardiales</taxon>
        <taxon>Pseudonocardiaceae</taxon>
        <taxon>Prauserella</taxon>
    </lineage>
</organism>
<accession>A0ABN1WF32</accession>
<dbReference type="InterPro" id="IPR010737">
    <property type="entry name" value="4-carb_acid_sugar_kinase_N"/>
</dbReference>
<comment type="similarity">
    <text evidence="1">Belongs to the four-carbon acid sugar kinase family.</text>
</comment>
<dbReference type="GO" id="GO:0016301">
    <property type="term" value="F:kinase activity"/>
    <property type="evidence" value="ECO:0007669"/>
    <property type="project" value="UniProtKB-KW"/>
</dbReference>
<evidence type="ECO:0000256" key="7">
    <source>
        <dbReference type="SAM" id="MobiDB-lite"/>
    </source>
</evidence>
<keyword evidence="11" id="KW-1185">Reference proteome</keyword>
<dbReference type="InterPro" id="IPR042213">
    <property type="entry name" value="NBD_C_sf"/>
</dbReference>
<dbReference type="Pfam" id="PF17042">
    <property type="entry name" value="NBD_C"/>
    <property type="match status" value="1"/>
</dbReference>
<dbReference type="Proteomes" id="UP001500653">
    <property type="component" value="Unassembled WGS sequence"/>
</dbReference>
<gene>
    <name evidence="10" type="ORF">GCM10009676_37540</name>
</gene>
<feature type="domain" description="Four-carbon acid sugar kinase nucleotide binding" evidence="9">
    <location>
        <begin position="270"/>
        <end position="429"/>
    </location>
</feature>
<dbReference type="RefSeq" id="WP_344056534.1">
    <property type="nucleotide sequence ID" value="NZ_BAAALN010000016.1"/>
</dbReference>
<dbReference type="InterPro" id="IPR031475">
    <property type="entry name" value="NBD_C"/>
</dbReference>
<feature type="region of interest" description="Disordered" evidence="7">
    <location>
        <begin position="316"/>
        <end position="344"/>
    </location>
</feature>
<name>A0ABN1WF32_9PSEU</name>
<evidence type="ECO:0000256" key="1">
    <source>
        <dbReference type="ARBA" id="ARBA00005715"/>
    </source>
</evidence>
<keyword evidence="2" id="KW-0808">Transferase</keyword>